<organism evidence="6 7">
    <name type="scientific">Mycoemilia scoparia</name>
    <dbReference type="NCBI Taxonomy" id="417184"/>
    <lineage>
        <taxon>Eukaryota</taxon>
        <taxon>Fungi</taxon>
        <taxon>Fungi incertae sedis</taxon>
        <taxon>Zoopagomycota</taxon>
        <taxon>Kickxellomycotina</taxon>
        <taxon>Kickxellomycetes</taxon>
        <taxon>Kickxellales</taxon>
        <taxon>Kickxellaceae</taxon>
        <taxon>Mycoemilia</taxon>
    </lineage>
</organism>
<evidence type="ECO:0000256" key="3">
    <source>
        <dbReference type="SAM" id="MobiDB-lite"/>
    </source>
</evidence>
<feature type="compositionally biased region" description="Polar residues" evidence="3">
    <location>
        <begin position="179"/>
        <end position="201"/>
    </location>
</feature>
<feature type="compositionally biased region" description="Basic and acidic residues" evidence="3">
    <location>
        <begin position="364"/>
        <end position="375"/>
    </location>
</feature>
<dbReference type="SUPFAM" id="SSF55753">
    <property type="entry name" value="Actin depolymerizing proteins"/>
    <property type="match status" value="1"/>
</dbReference>
<dbReference type="GO" id="GO:0030864">
    <property type="term" value="C:cortical actin cytoskeleton"/>
    <property type="evidence" value="ECO:0007669"/>
    <property type="project" value="TreeGrafter"/>
</dbReference>
<dbReference type="InterPro" id="IPR029006">
    <property type="entry name" value="ADF-H/Gelsolin-like_dom_sf"/>
</dbReference>
<evidence type="ECO:0000259" key="4">
    <source>
        <dbReference type="PROSITE" id="PS50002"/>
    </source>
</evidence>
<feature type="domain" description="SH3" evidence="4">
    <location>
        <begin position="602"/>
        <end position="660"/>
    </location>
</feature>
<dbReference type="OrthoDB" id="5971719at2759"/>
<dbReference type="Proteomes" id="UP001150538">
    <property type="component" value="Unassembled WGS sequence"/>
</dbReference>
<feature type="compositionally biased region" description="Low complexity" evidence="3">
    <location>
        <begin position="243"/>
        <end position="257"/>
    </location>
</feature>
<feature type="compositionally biased region" description="Polar residues" evidence="3">
    <location>
        <begin position="376"/>
        <end position="388"/>
    </location>
</feature>
<evidence type="ECO:0000256" key="1">
    <source>
        <dbReference type="ARBA" id="ARBA00022443"/>
    </source>
</evidence>
<feature type="region of interest" description="Disordered" evidence="3">
    <location>
        <begin position="137"/>
        <end position="162"/>
    </location>
</feature>
<evidence type="ECO:0000313" key="7">
    <source>
        <dbReference type="Proteomes" id="UP001150538"/>
    </source>
</evidence>
<sequence length="660" mass="70546">MARQIDFSTNSSELNSTHQTILSGDSSISWALYGFTRGLTLRVETKGNGPLGELLEKFDENKIQYAFVRVIDPNTELPKFVFISWCGNGVPVIYKGVFGTQMNDVRQIFNGYHVEITARSDDDLDADTIIQQVGRSSGSNYSYHANKPKPKIPAQSRTTKPVRPTYATTTTAPVITPAYQQKPTFTSATKPSSSAGSTQLGGTKPLFGGGSAGGKPVSSIFGGYSAANPKPKYSNDLAKPVVPQRGSASPSARSQSSFDDEPVHTNPIIEKPKSAAEERRLELEALRNRSSANTPTASQLNPFGRTVPTSADPPKLSSPSFEAASKLTQADQTKNELEMLRNRHLLKTDLGASQHQSVGAELSADERKSELEQLRQTRSRGSNSSIPTTKPPGFRSSASPPPQPARQQQFSSKASAYKPPVAATPAPPPPPPPPAHPAVNTAPPPPPPPPVPAPPPPPPPPPPSEPVVTKKARVLHSYSAEDTDEMDLIEDEIIDIIEEIEGWMIGKSLDNTRSGMFPGNFVEIVSENQTAPAAAAAAPPPPPLPQRNGGGGGGGIKEPTPPPLPSRNSGPSDPPPPPLPQRSQPNPPLPPRNVPPPPPPQPKGKQAKSLYNYQAGDTDEISFEADEIISEIEFASDDWWEGTNARGEHGLFPANFVKLA</sequence>
<protein>
    <submittedName>
        <fullName evidence="6">Actin binding protein</fullName>
    </submittedName>
</protein>
<keyword evidence="1 2" id="KW-0728">SH3 domain</keyword>
<dbReference type="SMART" id="SM00102">
    <property type="entry name" value="ADF"/>
    <property type="match status" value="1"/>
</dbReference>
<feature type="region of interest" description="Disordered" evidence="3">
    <location>
        <begin position="228"/>
        <end position="332"/>
    </location>
</feature>
<dbReference type="AlphaFoldDB" id="A0A9W8DNT5"/>
<feature type="domain" description="ADF-H" evidence="5">
    <location>
        <begin position="6"/>
        <end position="134"/>
    </location>
</feature>
<evidence type="ECO:0000313" key="6">
    <source>
        <dbReference type="EMBL" id="KAJ1918305.1"/>
    </source>
</evidence>
<feature type="compositionally biased region" description="Pro residues" evidence="3">
    <location>
        <begin position="572"/>
        <end position="602"/>
    </location>
</feature>
<reference evidence="6" key="1">
    <citation type="submission" date="2022-07" db="EMBL/GenBank/DDBJ databases">
        <title>Phylogenomic reconstructions and comparative analyses of Kickxellomycotina fungi.</title>
        <authorList>
            <person name="Reynolds N.K."/>
            <person name="Stajich J.E."/>
            <person name="Barry K."/>
            <person name="Grigoriev I.V."/>
            <person name="Crous P."/>
            <person name="Smith M.E."/>
        </authorList>
    </citation>
    <scope>NUCLEOTIDE SEQUENCE</scope>
    <source>
        <strain evidence="6">NBRC 100468</strain>
    </source>
</reference>
<dbReference type="PRINTS" id="PR01217">
    <property type="entry name" value="PRICHEXTENSN"/>
</dbReference>
<dbReference type="Pfam" id="PF00241">
    <property type="entry name" value="Cofilin_ADF"/>
    <property type="match status" value="1"/>
</dbReference>
<dbReference type="InterPro" id="IPR001452">
    <property type="entry name" value="SH3_domain"/>
</dbReference>
<comment type="caution">
    <text evidence="6">The sequence shown here is derived from an EMBL/GenBank/DDBJ whole genome shotgun (WGS) entry which is preliminary data.</text>
</comment>
<dbReference type="CDD" id="cd11819">
    <property type="entry name" value="SH3_Cortactin_like"/>
    <property type="match status" value="1"/>
</dbReference>
<dbReference type="PRINTS" id="PR00452">
    <property type="entry name" value="SH3DOMAIN"/>
</dbReference>
<dbReference type="EMBL" id="JANBPU010000049">
    <property type="protein sequence ID" value="KAJ1918305.1"/>
    <property type="molecule type" value="Genomic_DNA"/>
</dbReference>
<dbReference type="GO" id="GO:0051015">
    <property type="term" value="F:actin filament binding"/>
    <property type="evidence" value="ECO:0007669"/>
    <property type="project" value="TreeGrafter"/>
</dbReference>
<keyword evidence="7" id="KW-1185">Reference proteome</keyword>
<dbReference type="Gene3D" id="3.40.20.10">
    <property type="entry name" value="Severin"/>
    <property type="match status" value="1"/>
</dbReference>
<accession>A0A9W8DNT5</accession>
<feature type="compositionally biased region" description="Pro residues" evidence="3">
    <location>
        <begin position="425"/>
        <end position="465"/>
    </location>
</feature>
<feature type="compositionally biased region" description="Polar residues" evidence="3">
    <location>
        <begin position="288"/>
        <end position="301"/>
    </location>
</feature>
<dbReference type="CDD" id="cd11281">
    <property type="entry name" value="ADF_drebrin_like"/>
    <property type="match status" value="1"/>
</dbReference>
<proteinExistence type="predicted"/>
<dbReference type="GO" id="GO:0030833">
    <property type="term" value="P:regulation of actin filament polymerization"/>
    <property type="evidence" value="ECO:0007669"/>
    <property type="project" value="TreeGrafter"/>
</dbReference>
<dbReference type="Pfam" id="PF14604">
    <property type="entry name" value="SH3_9"/>
    <property type="match status" value="2"/>
</dbReference>
<dbReference type="GO" id="GO:0030427">
    <property type="term" value="C:site of polarized growth"/>
    <property type="evidence" value="ECO:0007669"/>
    <property type="project" value="TreeGrafter"/>
</dbReference>
<dbReference type="PANTHER" id="PTHR10829:SF25">
    <property type="entry name" value="DREBRIN-LIKE PROTEIN"/>
    <property type="match status" value="1"/>
</dbReference>
<feature type="region of interest" description="Disordered" evidence="3">
    <location>
        <begin position="175"/>
        <end position="212"/>
    </location>
</feature>
<dbReference type="PANTHER" id="PTHR10829">
    <property type="entry name" value="CORTACTIN AND DREBRIN"/>
    <property type="match status" value="1"/>
</dbReference>
<feature type="domain" description="SH3" evidence="4">
    <location>
        <begin position="467"/>
        <end position="527"/>
    </location>
</feature>
<dbReference type="PROSITE" id="PS50002">
    <property type="entry name" value="SH3"/>
    <property type="match status" value="2"/>
</dbReference>
<dbReference type="GO" id="GO:0005884">
    <property type="term" value="C:actin filament"/>
    <property type="evidence" value="ECO:0007669"/>
    <property type="project" value="TreeGrafter"/>
</dbReference>
<dbReference type="SMART" id="SM00326">
    <property type="entry name" value="SH3"/>
    <property type="match status" value="2"/>
</dbReference>
<name>A0A9W8DNT5_9FUNG</name>
<gene>
    <name evidence="6" type="primary">ABP1</name>
    <name evidence="6" type="ORF">H4219_002702</name>
</gene>
<dbReference type="Gene3D" id="2.30.30.40">
    <property type="entry name" value="SH3 Domains"/>
    <property type="match status" value="2"/>
</dbReference>
<evidence type="ECO:0000256" key="2">
    <source>
        <dbReference type="PROSITE-ProRule" id="PRU00192"/>
    </source>
</evidence>
<feature type="region of interest" description="Disordered" evidence="3">
    <location>
        <begin position="530"/>
        <end position="613"/>
    </location>
</feature>
<feature type="compositionally biased region" description="Basic and acidic residues" evidence="3">
    <location>
        <begin position="270"/>
        <end position="287"/>
    </location>
</feature>
<evidence type="ECO:0000259" key="5">
    <source>
        <dbReference type="PROSITE" id="PS51263"/>
    </source>
</evidence>
<dbReference type="InterPro" id="IPR036028">
    <property type="entry name" value="SH3-like_dom_sf"/>
</dbReference>
<dbReference type="SUPFAM" id="SSF50044">
    <property type="entry name" value="SH3-domain"/>
    <property type="match status" value="2"/>
</dbReference>
<dbReference type="InterPro" id="IPR002108">
    <property type="entry name" value="ADF-H"/>
</dbReference>
<feature type="region of interest" description="Disordered" evidence="3">
    <location>
        <begin position="350"/>
        <end position="479"/>
    </location>
</feature>
<dbReference type="PROSITE" id="PS51263">
    <property type="entry name" value="ADF_H"/>
    <property type="match status" value="1"/>
</dbReference>